<feature type="transmembrane region" description="Helical" evidence="1">
    <location>
        <begin position="21"/>
        <end position="42"/>
    </location>
</feature>
<keyword evidence="1" id="KW-0472">Membrane</keyword>
<dbReference type="AlphaFoldDB" id="A0A0K1Q2U4"/>
<evidence type="ECO:0000313" key="3">
    <source>
        <dbReference type="Proteomes" id="UP000064967"/>
    </source>
</evidence>
<protein>
    <submittedName>
        <fullName evidence="2">Tryptophan synthase alpha chain</fullName>
    </submittedName>
</protein>
<sequence length="399" mass="40453">MVVRPTKPPRGSRVQANSAKIAIANLAACAAFGALVILLSSASSGCSSQPNLVGETLNDDAGPSFSGQEGGSDAGEIATEYCPTSKCAEPFTTCPTSTFSCDIDLSRDPNNCGACGQACPVVGDSFGAKFTCNHGKCVMTCNAQLNADCDGIPDNGCEVQLDTPMNCGGCGIRCADGEPCKGGKCGCPPPLKNCGGSCVDTTSDDYNCGKCGETCTLSGGPPEAYYGCVNSQCDQIKCQARKLDCDHDLKLPDSNGCEISTDHPDDANCGGCGIACPAGVHCTFQTAEMAYSCGCPPGMQDCTGTCVDVASELENCGACGRQCAPLNLPFTGQMCNGGECDFFCQDGHADCNDSADDGCETSLLSDPRNCGGCGISCDLAVGQACVGGHCAVEACGGIK</sequence>
<keyword evidence="1" id="KW-1133">Transmembrane helix</keyword>
<keyword evidence="3" id="KW-1185">Reference proteome</keyword>
<dbReference type="OrthoDB" id="5492401at2"/>
<gene>
    <name evidence="2" type="ORF">AKJ09_06716</name>
</gene>
<dbReference type="EMBL" id="CP012333">
    <property type="protein sequence ID" value="AKV00053.1"/>
    <property type="molecule type" value="Genomic_DNA"/>
</dbReference>
<dbReference type="STRING" id="1391654.AKJ09_06716"/>
<keyword evidence="1" id="KW-0812">Transmembrane</keyword>
<accession>A0A0K1Q2U4</accession>
<proteinExistence type="predicted"/>
<dbReference type="Proteomes" id="UP000064967">
    <property type="component" value="Chromosome"/>
</dbReference>
<dbReference type="RefSeq" id="WP_146651412.1">
    <property type="nucleotide sequence ID" value="NZ_CP012333.1"/>
</dbReference>
<dbReference type="KEGG" id="llu:AKJ09_06716"/>
<name>A0A0K1Q2U4_9BACT</name>
<reference evidence="2 3" key="1">
    <citation type="submission" date="2015-08" db="EMBL/GenBank/DDBJ databases">
        <authorList>
            <person name="Babu N.S."/>
            <person name="Beckwith C.J."/>
            <person name="Beseler K.G."/>
            <person name="Brison A."/>
            <person name="Carone J.V."/>
            <person name="Caskin T.P."/>
            <person name="Diamond M."/>
            <person name="Durham M.E."/>
            <person name="Foxe J.M."/>
            <person name="Go M."/>
            <person name="Henderson B.A."/>
            <person name="Jones I.B."/>
            <person name="McGettigan J.A."/>
            <person name="Micheletti S.J."/>
            <person name="Nasrallah M.E."/>
            <person name="Ortiz D."/>
            <person name="Piller C.R."/>
            <person name="Privatt S.R."/>
            <person name="Schneider S.L."/>
            <person name="Sharp S."/>
            <person name="Smith T.C."/>
            <person name="Stanton J.D."/>
            <person name="Ullery H.E."/>
            <person name="Wilson R.J."/>
            <person name="Serrano M.G."/>
            <person name="Buck G."/>
            <person name="Lee V."/>
            <person name="Wang Y."/>
            <person name="Carvalho R."/>
            <person name="Voegtly L."/>
            <person name="Shi R."/>
            <person name="Duckworth R."/>
            <person name="Johnson A."/>
            <person name="Loviza R."/>
            <person name="Walstead R."/>
            <person name="Shah Z."/>
            <person name="Kiflezghi M."/>
            <person name="Wade K."/>
            <person name="Ball S.L."/>
            <person name="Bradley K.W."/>
            <person name="Asai D.J."/>
            <person name="Bowman C.A."/>
            <person name="Russell D.A."/>
            <person name="Pope W.H."/>
            <person name="Jacobs-Sera D."/>
            <person name="Hendrix R.W."/>
            <person name="Hatfull G.F."/>
        </authorList>
    </citation>
    <scope>NUCLEOTIDE SEQUENCE [LARGE SCALE GENOMIC DNA]</scope>
    <source>
        <strain evidence="2 3">DSM 27648</strain>
    </source>
</reference>
<evidence type="ECO:0000256" key="1">
    <source>
        <dbReference type="SAM" id="Phobius"/>
    </source>
</evidence>
<evidence type="ECO:0000313" key="2">
    <source>
        <dbReference type="EMBL" id="AKV00053.1"/>
    </source>
</evidence>
<organism evidence="2 3">
    <name type="scientific">Labilithrix luteola</name>
    <dbReference type="NCBI Taxonomy" id="1391654"/>
    <lineage>
        <taxon>Bacteria</taxon>
        <taxon>Pseudomonadati</taxon>
        <taxon>Myxococcota</taxon>
        <taxon>Polyangia</taxon>
        <taxon>Polyangiales</taxon>
        <taxon>Labilitrichaceae</taxon>
        <taxon>Labilithrix</taxon>
    </lineage>
</organism>